<evidence type="ECO:0000259" key="10">
    <source>
        <dbReference type="PROSITE" id="PS52029"/>
    </source>
</evidence>
<accession>A0ABW2PSD1</accession>
<dbReference type="RefSeq" id="WP_380964179.1">
    <property type="nucleotide sequence ID" value="NZ_JBHTCO010000004.1"/>
</dbReference>
<keyword evidence="7 9" id="KW-0573">Peptidoglycan synthesis</keyword>
<dbReference type="Gene3D" id="2.40.440.10">
    <property type="entry name" value="L,D-transpeptidase catalytic domain-like"/>
    <property type="match status" value="1"/>
</dbReference>
<dbReference type="InterPro" id="IPR005490">
    <property type="entry name" value="LD_TPept_cat_dom"/>
</dbReference>
<evidence type="ECO:0000256" key="4">
    <source>
        <dbReference type="ARBA" id="ARBA00022679"/>
    </source>
</evidence>
<evidence type="ECO:0000256" key="2">
    <source>
        <dbReference type="ARBA" id="ARBA00005992"/>
    </source>
</evidence>
<evidence type="ECO:0000256" key="3">
    <source>
        <dbReference type="ARBA" id="ARBA00022676"/>
    </source>
</evidence>
<feature type="domain" description="L,D-TPase catalytic" evidence="10">
    <location>
        <begin position="3"/>
        <end position="110"/>
    </location>
</feature>
<keyword evidence="6 9" id="KW-0133">Cell shape</keyword>
<evidence type="ECO:0000256" key="8">
    <source>
        <dbReference type="ARBA" id="ARBA00023316"/>
    </source>
</evidence>
<evidence type="ECO:0000256" key="7">
    <source>
        <dbReference type="ARBA" id="ARBA00022984"/>
    </source>
</evidence>
<evidence type="ECO:0000256" key="6">
    <source>
        <dbReference type="ARBA" id="ARBA00022960"/>
    </source>
</evidence>
<keyword evidence="12" id="KW-1185">Reference proteome</keyword>
<protein>
    <submittedName>
        <fullName evidence="11">L,D-transpeptidase</fullName>
        <ecNumber evidence="11">2.3.2.-</ecNumber>
    </submittedName>
</protein>
<keyword evidence="3" id="KW-0328">Glycosyltransferase</keyword>
<evidence type="ECO:0000256" key="5">
    <source>
        <dbReference type="ARBA" id="ARBA00022801"/>
    </source>
</evidence>
<reference evidence="12" key="1">
    <citation type="journal article" date="2019" name="Int. J. Syst. Evol. Microbiol.">
        <title>The Global Catalogue of Microorganisms (GCM) 10K type strain sequencing project: providing services to taxonomists for standard genome sequencing and annotation.</title>
        <authorList>
            <consortium name="The Broad Institute Genomics Platform"/>
            <consortium name="The Broad Institute Genome Sequencing Center for Infectious Disease"/>
            <person name="Wu L."/>
            <person name="Ma J."/>
        </authorList>
    </citation>
    <scope>NUCLEOTIDE SEQUENCE [LARGE SCALE GENOMIC DNA]</scope>
    <source>
        <strain evidence="12">CGMCC 1.16305</strain>
    </source>
</reference>
<gene>
    <name evidence="11" type="ORF">ACFQRG_04620</name>
</gene>
<comment type="pathway">
    <text evidence="1 9">Cell wall biogenesis; peptidoglycan biosynthesis.</text>
</comment>
<comment type="caution">
    <text evidence="11">The sequence shown here is derived from an EMBL/GenBank/DDBJ whole genome shotgun (WGS) entry which is preliminary data.</text>
</comment>
<organism evidence="11 12">
    <name type="scientific">Scopulibacillus cellulosilyticus</name>
    <dbReference type="NCBI Taxonomy" id="2665665"/>
    <lineage>
        <taxon>Bacteria</taxon>
        <taxon>Bacillati</taxon>
        <taxon>Bacillota</taxon>
        <taxon>Bacilli</taxon>
        <taxon>Bacillales</taxon>
        <taxon>Sporolactobacillaceae</taxon>
        <taxon>Scopulibacillus</taxon>
    </lineage>
</organism>
<dbReference type="EMBL" id="JBHTCO010000004">
    <property type="protein sequence ID" value="MFC7392259.1"/>
    <property type="molecule type" value="Genomic_DNA"/>
</dbReference>
<feature type="active site" description="Proton donor/acceptor" evidence="9">
    <location>
        <position position="70"/>
    </location>
</feature>
<dbReference type="SUPFAM" id="SSF141523">
    <property type="entry name" value="L,D-transpeptidase catalytic domain-like"/>
    <property type="match status" value="1"/>
</dbReference>
<evidence type="ECO:0000313" key="11">
    <source>
        <dbReference type="EMBL" id="MFC7392259.1"/>
    </source>
</evidence>
<proteinExistence type="inferred from homology"/>
<keyword evidence="8 9" id="KW-0961">Cell wall biogenesis/degradation</keyword>
<name>A0ABW2PSD1_9BACL</name>
<evidence type="ECO:0000256" key="9">
    <source>
        <dbReference type="PROSITE-ProRule" id="PRU01373"/>
    </source>
</evidence>
<comment type="similarity">
    <text evidence="2">Belongs to the YkuD family.</text>
</comment>
<dbReference type="PANTHER" id="PTHR30582">
    <property type="entry name" value="L,D-TRANSPEPTIDASE"/>
    <property type="match status" value="1"/>
</dbReference>
<dbReference type="EC" id="2.3.2.-" evidence="11"/>
<dbReference type="InterPro" id="IPR038063">
    <property type="entry name" value="Transpep_catalytic_dom"/>
</dbReference>
<dbReference type="Proteomes" id="UP001596505">
    <property type="component" value="Unassembled WGS sequence"/>
</dbReference>
<dbReference type="Pfam" id="PF03734">
    <property type="entry name" value="YkuD"/>
    <property type="match status" value="1"/>
</dbReference>
<keyword evidence="4 11" id="KW-0808">Transferase</keyword>
<dbReference type="GO" id="GO:0016746">
    <property type="term" value="F:acyltransferase activity"/>
    <property type="evidence" value="ECO:0007669"/>
    <property type="project" value="UniProtKB-KW"/>
</dbReference>
<dbReference type="InterPro" id="IPR050979">
    <property type="entry name" value="LD-transpeptidase"/>
</dbReference>
<sequence>MTYSIDVSVKKHKLTLYNDHHLIKQYPIAVGKMLTPTPTGVYKIINKDPHPGGPFGVMWMGLSKKHYGIHGTNNPSSIGKDVSHGCIRMYNRDVLELSKMVPIGTRVTIHD</sequence>
<feature type="active site" description="Nucleophile" evidence="9">
    <location>
        <position position="86"/>
    </location>
</feature>
<dbReference type="CDD" id="cd16913">
    <property type="entry name" value="YkuD_like"/>
    <property type="match status" value="1"/>
</dbReference>
<evidence type="ECO:0000256" key="1">
    <source>
        <dbReference type="ARBA" id="ARBA00004752"/>
    </source>
</evidence>
<evidence type="ECO:0000313" key="12">
    <source>
        <dbReference type="Proteomes" id="UP001596505"/>
    </source>
</evidence>
<dbReference type="PANTHER" id="PTHR30582:SF24">
    <property type="entry name" value="L,D-TRANSPEPTIDASE ERFK_SRFK-RELATED"/>
    <property type="match status" value="1"/>
</dbReference>
<dbReference type="PROSITE" id="PS52029">
    <property type="entry name" value="LD_TPASE"/>
    <property type="match status" value="1"/>
</dbReference>
<keyword evidence="11" id="KW-0012">Acyltransferase</keyword>
<keyword evidence="5" id="KW-0378">Hydrolase</keyword>